<protein>
    <submittedName>
        <fullName evidence="2">Uncharacterized protein</fullName>
    </submittedName>
</protein>
<feature type="region of interest" description="Disordered" evidence="1">
    <location>
        <begin position="48"/>
        <end position="73"/>
    </location>
</feature>
<dbReference type="EMBL" id="CP073347">
    <property type="protein sequence ID" value="UTW12314.1"/>
    <property type="molecule type" value="Genomic_DNA"/>
</dbReference>
<reference evidence="2" key="1">
    <citation type="submission" date="2021-04" db="EMBL/GenBank/DDBJ databases">
        <title>Oceanospirillales bacteria with DddD are important DMSP degraders in coastal seawater.</title>
        <authorList>
            <person name="Liu J."/>
        </authorList>
    </citation>
    <scope>NUCLEOTIDE SEQUENCE</scope>
    <source>
        <strain evidence="2">D13-1</strain>
    </source>
</reference>
<dbReference type="RefSeq" id="WP_255854381.1">
    <property type="nucleotide sequence ID" value="NZ_CP073347.1"/>
</dbReference>
<organism evidence="2 3">
    <name type="scientific">Marinobacterium rhizophilum</name>
    <dbReference type="NCBI Taxonomy" id="420402"/>
    <lineage>
        <taxon>Bacteria</taxon>
        <taxon>Pseudomonadati</taxon>
        <taxon>Pseudomonadota</taxon>
        <taxon>Gammaproteobacteria</taxon>
        <taxon>Oceanospirillales</taxon>
        <taxon>Oceanospirillaceae</taxon>
        <taxon>Marinobacterium</taxon>
    </lineage>
</organism>
<keyword evidence="3" id="KW-1185">Reference proteome</keyword>
<gene>
    <name evidence="2" type="ORF">KDW95_01115</name>
</gene>
<accession>A0ABY5HK38</accession>
<evidence type="ECO:0000313" key="2">
    <source>
        <dbReference type="EMBL" id="UTW12314.1"/>
    </source>
</evidence>
<name>A0ABY5HK38_9GAMM</name>
<evidence type="ECO:0000313" key="3">
    <source>
        <dbReference type="Proteomes" id="UP001058461"/>
    </source>
</evidence>
<dbReference type="Proteomes" id="UP001058461">
    <property type="component" value="Chromosome"/>
</dbReference>
<evidence type="ECO:0000256" key="1">
    <source>
        <dbReference type="SAM" id="MobiDB-lite"/>
    </source>
</evidence>
<proteinExistence type="predicted"/>
<sequence length="73" mass="8143">MVPLIAGDELDNQANKQAYKDNLVVKKRGHSENHVGWHCPWIEVTASDSATRHHQGRSVSCRPAAGEEDQLPR</sequence>